<evidence type="ECO:0000313" key="2">
    <source>
        <dbReference type="EMBL" id="CAK9160425.1"/>
    </source>
</evidence>
<feature type="compositionally biased region" description="Gly residues" evidence="1">
    <location>
        <begin position="43"/>
        <end position="60"/>
    </location>
</feature>
<gene>
    <name evidence="2" type="ORF">ILEXP_LOCUS29186</name>
</gene>
<reference evidence="2 3" key="1">
    <citation type="submission" date="2024-02" db="EMBL/GenBank/DDBJ databases">
        <authorList>
            <person name="Vignale AGUSTIN F."/>
            <person name="Sosa J E."/>
            <person name="Modenutti C."/>
        </authorList>
    </citation>
    <scope>NUCLEOTIDE SEQUENCE [LARGE SCALE GENOMIC DNA]</scope>
</reference>
<dbReference type="AlphaFoldDB" id="A0ABC8SX65"/>
<organism evidence="2 3">
    <name type="scientific">Ilex paraguariensis</name>
    <name type="common">yerba mate</name>
    <dbReference type="NCBI Taxonomy" id="185542"/>
    <lineage>
        <taxon>Eukaryota</taxon>
        <taxon>Viridiplantae</taxon>
        <taxon>Streptophyta</taxon>
        <taxon>Embryophyta</taxon>
        <taxon>Tracheophyta</taxon>
        <taxon>Spermatophyta</taxon>
        <taxon>Magnoliopsida</taxon>
        <taxon>eudicotyledons</taxon>
        <taxon>Gunneridae</taxon>
        <taxon>Pentapetalae</taxon>
        <taxon>asterids</taxon>
        <taxon>campanulids</taxon>
        <taxon>Aquifoliales</taxon>
        <taxon>Aquifoliaceae</taxon>
        <taxon>Ilex</taxon>
    </lineage>
</organism>
<accession>A0ABC8SX65</accession>
<dbReference type="Proteomes" id="UP001642360">
    <property type="component" value="Unassembled WGS sequence"/>
</dbReference>
<protein>
    <submittedName>
        <fullName evidence="2">Uncharacterized protein</fullName>
    </submittedName>
</protein>
<feature type="compositionally biased region" description="Basic and acidic residues" evidence="1">
    <location>
        <begin position="21"/>
        <end position="31"/>
    </location>
</feature>
<evidence type="ECO:0000313" key="3">
    <source>
        <dbReference type="Proteomes" id="UP001642360"/>
    </source>
</evidence>
<feature type="non-terminal residue" evidence="2">
    <location>
        <position position="60"/>
    </location>
</feature>
<name>A0ABC8SX65_9AQUA</name>
<dbReference type="EMBL" id="CAUOFW020003523">
    <property type="protein sequence ID" value="CAK9160425.1"/>
    <property type="molecule type" value="Genomic_DNA"/>
</dbReference>
<comment type="caution">
    <text evidence="2">The sequence shown here is derived from an EMBL/GenBank/DDBJ whole genome shotgun (WGS) entry which is preliminary data.</text>
</comment>
<evidence type="ECO:0000256" key="1">
    <source>
        <dbReference type="SAM" id="MobiDB-lite"/>
    </source>
</evidence>
<keyword evidence="3" id="KW-1185">Reference proteome</keyword>
<feature type="region of interest" description="Disordered" evidence="1">
    <location>
        <begin position="1"/>
        <end position="60"/>
    </location>
</feature>
<sequence length="60" mass="6148">MKAKTKRKTTFSVAESSIKPEGGKNVDEEVLRNGVAGVHGINSGEGGLNNGKNGTFGEGS</sequence>
<proteinExistence type="predicted"/>